<protein>
    <submittedName>
        <fullName evidence="2">Transposase</fullName>
    </submittedName>
</protein>
<dbReference type="PANTHER" id="PTHR46060:SF1">
    <property type="entry name" value="MARINER MOS1 TRANSPOSASE-LIKE PROTEIN"/>
    <property type="match status" value="1"/>
</dbReference>
<reference evidence="2" key="1">
    <citation type="thesis" date="2006" institute="Department of Biological Sciences" country="University of Le Mans, Le Mans, FRANCE">
        <title>Phyletic evolution analysis of Crustacea decapoda and the moleculaire evolution of their mobile elements mariner.</title>
        <authorList>
            <person name="Bui Q."/>
        </authorList>
    </citation>
    <scope>NUCLEOTIDE SEQUENCE</scope>
</reference>
<evidence type="ECO:0000313" key="2">
    <source>
        <dbReference type="EMBL" id="CAP20020.1"/>
    </source>
</evidence>
<accession>B3CK12</accession>
<dbReference type="EMBL" id="AM906106">
    <property type="protein sequence ID" value="CAP20020.1"/>
    <property type="molecule type" value="Genomic_DNA"/>
</dbReference>
<dbReference type="InterPro" id="IPR036397">
    <property type="entry name" value="RNaseH_sf"/>
</dbReference>
<feature type="domain" description="Mos1 transposase HTH" evidence="1">
    <location>
        <begin position="7"/>
        <end position="51"/>
    </location>
</feature>
<gene>
    <name evidence="2" type="primary">tnpA</name>
</gene>
<reference evidence="2" key="2">
    <citation type="submission" date="2007-06" db="EMBL/GenBank/DDBJ databases">
        <authorList>
            <person name="Bui Q."/>
        </authorList>
    </citation>
    <scope>NUCLEOTIDE SEQUENCE</scope>
</reference>
<dbReference type="InterPro" id="IPR052709">
    <property type="entry name" value="Transposase-MT_Hybrid"/>
</dbReference>
<organism evidence="2">
    <name type="scientific">Eriphia verrucosa</name>
    <name type="common">Warty crab</name>
    <dbReference type="NCBI Taxonomy" id="483417"/>
    <lineage>
        <taxon>Eukaryota</taxon>
        <taxon>Metazoa</taxon>
        <taxon>Ecdysozoa</taxon>
        <taxon>Arthropoda</taxon>
        <taxon>Crustacea</taxon>
        <taxon>Multicrustacea</taxon>
        <taxon>Malacostraca</taxon>
        <taxon>Eumalacostraca</taxon>
        <taxon>Eucarida</taxon>
        <taxon>Decapoda</taxon>
        <taxon>Pleocyemata</taxon>
        <taxon>Brachyura</taxon>
        <taxon>Eubrachyura</taxon>
        <taxon>Xanthoidea</taxon>
        <taxon>Eriphiidae</taxon>
        <taxon>Eriphia</taxon>
    </lineage>
</organism>
<dbReference type="Gene3D" id="3.30.420.10">
    <property type="entry name" value="Ribonuclease H-like superfamily/Ribonuclease H"/>
    <property type="match status" value="1"/>
</dbReference>
<dbReference type="AlphaFoldDB" id="B3CK12"/>
<evidence type="ECO:0000259" key="1">
    <source>
        <dbReference type="Pfam" id="PF17906"/>
    </source>
</evidence>
<sequence>MEKVEHHAVIKFLTKEGNNAKEIYERMVAVYTDTAPSYATVARWNKEFRHGRESLENDPRPGRPSDVTTDDNVARVERMILENQRVKVEEIERELGISHGSVCNIIHENLAMTKVSARWVPRNLTSHDRLQRRQSSEELTASVQTRTRRKFESRIVTGDETWVHHWDPETKLESMAWKHKGSPTPIKFRTQPSAGKIMATTFWDCKGVLMLDYAPRGRTITGQYYAEELARLKECIRQKQRGKLSRSVLLLHDNAPVHNARVAQAALRECGFEELNHPPYSPDLAPSDYFLFHHLKAALRGRRFGDDEDVQHAVQEWIEQQSGDFWLSGIRSLRDKWHKCIEVEGGYVEK</sequence>
<dbReference type="InterPro" id="IPR041426">
    <property type="entry name" value="Mos1_HTH"/>
</dbReference>
<dbReference type="Gene3D" id="1.10.10.1450">
    <property type="match status" value="1"/>
</dbReference>
<dbReference type="PANTHER" id="PTHR46060">
    <property type="entry name" value="MARINER MOS1 TRANSPOSASE-LIKE PROTEIN"/>
    <property type="match status" value="1"/>
</dbReference>
<name>B3CK12_ERIVE</name>
<proteinExistence type="predicted"/>
<dbReference type="InterPro" id="IPR001888">
    <property type="entry name" value="Transposase_1"/>
</dbReference>
<dbReference type="Pfam" id="PF17906">
    <property type="entry name" value="HTH_48"/>
    <property type="match status" value="1"/>
</dbReference>
<dbReference type="GO" id="GO:0003676">
    <property type="term" value="F:nucleic acid binding"/>
    <property type="evidence" value="ECO:0007669"/>
    <property type="project" value="InterPro"/>
</dbReference>
<reference evidence="2" key="3">
    <citation type="journal article" date="2008" name="Mol. Phylogenet. Evol.">
        <title>Widespread occurence of mariner transposons in coastal crabs.</title>
        <authorList>
            <person name="Bui Q.T."/>
            <person name="Casse N."/>
            <person name="Leignel V."/>
            <person name="Nicolas V."/>
            <person name="Chenais B."/>
        </authorList>
    </citation>
    <scope>NUCLEOTIDE SEQUENCE</scope>
</reference>
<dbReference type="Pfam" id="PF01359">
    <property type="entry name" value="Transposase_1"/>
    <property type="match status" value="1"/>
</dbReference>